<gene>
    <name evidence="10" type="ORF">O3M35_001863</name>
</gene>
<evidence type="ECO:0000256" key="1">
    <source>
        <dbReference type="ARBA" id="ARBA00004651"/>
    </source>
</evidence>
<dbReference type="InterPro" id="IPR005829">
    <property type="entry name" value="Sugar_transporter_CS"/>
</dbReference>
<dbReference type="GO" id="GO:0005886">
    <property type="term" value="C:plasma membrane"/>
    <property type="evidence" value="ECO:0007669"/>
    <property type="project" value="UniProtKB-SubCell"/>
</dbReference>
<keyword evidence="2" id="KW-0813">Transport</keyword>
<dbReference type="EMBL" id="JAPXFL010000010">
    <property type="protein sequence ID" value="KAK9500633.1"/>
    <property type="molecule type" value="Genomic_DNA"/>
</dbReference>
<accession>A0AAW1CSB0</accession>
<feature type="transmembrane region" description="Helical" evidence="8">
    <location>
        <begin position="391"/>
        <end position="415"/>
    </location>
</feature>
<dbReference type="FunFam" id="1.20.1250.20:FF:000218">
    <property type="entry name" value="facilitated trehalose transporter Tret1"/>
    <property type="match status" value="1"/>
</dbReference>
<evidence type="ECO:0000256" key="2">
    <source>
        <dbReference type="ARBA" id="ARBA00022448"/>
    </source>
</evidence>
<dbReference type="PANTHER" id="PTHR48021">
    <property type="match status" value="1"/>
</dbReference>
<evidence type="ECO:0000256" key="3">
    <source>
        <dbReference type="ARBA" id="ARBA00022475"/>
    </source>
</evidence>
<dbReference type="InterPro" id="IPR050549">
    <property type="entry name" value="MFS_Trehalose_Transporter"/>
</dbReference>
<feature type="transmembrane region" description="Helical" evidence="8">
    <location>
        <begin position="30"/>
        <end position="49"/>
    </location>
</feature>
<feature type="transmembrane region" description="Helical" evidence="8">
    <location>
        <begin position="61"/>
        <end position="81"/>
    </location>
</feature>
<evidence type="ECO:0000256" key="5">
    <source>
        <dbReference type="ARBA" id="ARBA00022692"/>
    </source>
</evidence>
<dbReference type="InterPro" id="IPR020846">
    <property type="entry name" value="MFS_dom"/>
</dbReference>
<keyword evidence="3" id="KW-1003">Cell membrane</keyword>
<feature type="transmembrane region" description="Helical" evidence="8">
    <location>
        <begin position="294"/>
        <end position="316"/>
    </location>
</feature>
<evidence type="ECO:0000259" key="9">
    <source>
        <dbReference type="PROSITE" id="PS50850"/>
    </source>
</evidence>
<comment type="subcellular location">
    <subcellularLocation>
        <location evidence="1">Cell membrane</location>
        <topology evidence="1">Multi-pass membrane protein</topology>
    </subcellularLocation>
</comment>
<feature type="transmembrane region" description="Helical" evidence="8">
    <location>
        <begin position="119"/>
        <end position="140"/>
    </location>
</feature>
<keyword evidence="7 8" id="KW-0472">Membrane</keyword>
<dbReference type="Proteomes" id="UP001461498">
    <property type="component" value="Unassembled WGS sequence"/>
</dbReference>
<feature type="transmembrane region" description="Helical" evidence="8">
    <location>
        <begin position="227"/>
        <end position="247"/>
    </location>
</feature>
<feature type="transmembrane region" description="Helical" evidence="8">
    <location>
        <begin position="267"/>
        <end position="285"/>
    </location>
</feature>
<proteinExistence type="predicted"/>
<feature type="transmembrane region" description="Helical" evidence="8">
    <location>
        <begin position="87"/>
        <end position="107"/>
    </location>
</feature>
<evidence type="ECO:0000256" key="4">
    <source>
        <dbReference type="ARBA" id="ARBA00022597"/>
    </source>
</evidence>
<dbReference type="InterPro" id="IPR005828">
    <property type="entry name" value="MFS_sugar_transport-like"/>
</dbReference>
<reference evidence="10 11" key="1">
    <citation type="submission" date="2022-12" db="EMBL/GenBank/DDBJ databases">
        <title>Chromosome-level genome assembly of true bugs.</title>
        <authorList>
            <person name="Ma L."/>
            <person name="Li H."/>
        </authorList>
    </citation>
    <scope>NUCLEOTIDE SEQUENCE [LARGE SCALE GENOMIC DNA]</scope>
    <source>
        <strain evidence="10">Lab_2022b</strain>
    </source>
</reference>
<keyword evidence="11" id="KW-1185">Reference proteome</keyword>
<evidence type="ECO:0000313" key="11">
    <source>
        <dbReference type="Proteomes" id="UP001461498"/>
    </source>
</evidence>
<evidence type="ECO:0000256" key="8">
    <source>
        <dbReference type="SAM" id="Phobius"/>
    </source>
</evidence>
<organism evidence="10 11">
    <name type="scientific">Rhynocoris fuscipes</name>
    <dbReference type="NCBI Taxonomy" id="488301"/>
    <lineage>
        <taxon>Eukaryota</taxon>
        <taxon>Metazoa</taxon>
        <taxon>Ecdysozoa</taxon>
        <taxon>Arthropoda</taxon>
        <taxon>Hexapoda</taxon>
        <taxon>Insecta</taxon>
        <taxon>Pterygota</taxon>
        <taxon>Neoptera</taxon>
        <taxon>Paraneoptera</taxon>
        <taxon>Hemiptera</taxon>
        <taxon>Heteroptera</taxon>
        <taxon>Panheteroptera</taxon>
        <taxon>Cimicomorpha</taxon>
        <taxon>Reduviidae</taxon>
        <taxon>Harpactorinae</taxon>
        <taxon>Harpactorini</taxon>
        <taxon>Rhynocoris</taxon>
    </lineage>
</organism>
<feature type="transmembrane region" description="Helical" evidence="8">
    <location>
        <begin position="328"/>
        <end position="349"/>
    </location>
</feature>
<comment type="caution">
    <text evidence="10">The sequence shown here is derived from an EMBL/GenBank/DDBJ whole genome shotgun (WGS) entry which is preliminary data.</text>
</comment>
<dbReference type="PROSITE" id="PS00216">
    <property type="entry name" value="SUGAR_TRANSPORT_1"/>
    <property type="match status" value="2"/>
</dbReference>
<dbReference type="InterPro" id="IPR036259">
    <property type="entry name" value="MFS_trans_sf"/>
</dbReference>
<dbReference type="Gene3D" id="1.20.1250.20">
    <property type="entry name" value="MFS general substrate transporter like domains"/>
    <property type="match status" value="1"/>
</dbReference>
<evidence type="ECO:0000313" key="10">
    <source>
        <dbReference type="EMBL" id="KAK9500633.1"/>
    </source>
</evidence>
<dbReference type="Pfam" id="PF00083">
    <property type="entry name" value="Sugar_tr"/>
    <property type="match status" value="1"/>
</dbReference>
<evidence type="ECO:0000256" key="7">
    <source>
        <dbReference type="ARBA" id="ARBA00023136"/>
    </source>
</evidence>
<dbReference type="AlphaFoldDB" id="A0AAW1CSB0"/>
<evidence type="ECO:0000256" key="6">
    <source>
        <dbReference type="ARBA" id="ARBA00022989"/>
    </source>
</evidence>
<dbReference type="SUPFAM" id="SSF103473">
    <property type="entry name" value="MFS general substrate transporter"/>
    <property type="match status" value="1"/>
</dbReference>
<dbReference type="GO" id="GO:0022857">
    <property type="term" value="F:transmembrane transporter activity"/>
    <property type="evidence" value="ECO:0007669"/>
    <property type="project" value="InterPro"/>
</dbReference>
<feature type="domain" description="Major facilitator superfamily (MFS) profile" evidence="9">
    <location>
        <begin position="1"/>
        <end position="419"/>
    </location>
</feature>
<keyword evidence="6 8" id="KW-1133">Transmembrane helix</keyword>
<dbReference type="PROSITE" id="PS00217">
    <property type="entry name" value="SUGAR_TRANSPORT_2"/>
    <property type="match status" value="1"/>
</dbReference>
<name>A0AAW1CSB0_9HEMI</name>
<feature type="transmembrane region" description="Helical" evidence="8">
    <location>
        <begin position="146"/>
        <end position="164"/>
    </location>
</feature>
<sequence length="443" mass="49309">MASGTCFAWLEPLTLKLSTEGNELYIGSEGVSWLVSVIEIGCVIAPIPTGLLADRFGRKKVLLSTCPMFVLSWLLVLYSWSWEFLTVVRLLQGIAIGIVFTVAPMYIAEISEPQIRGQLSGHFQTTWYLGILYVYIAGKHLALDEYVGLCLAIAIIFAVTFLSVPESPYYLLMKGKEKEACNSLQWCRHNENIKEEFDELKKSVNDDMSMKKGGWTELFATKKDRKAFFLVQVVCITRFMTGMPSIVNYATATFAENSGGLFTQDELTIALGTLLTLIAVLSAFLSDYFGRRTLLLWSSFGCAVSHFVLGLYYYLYSVIHVDVNPYSWALYSGLIGFCFFSDIGLGPLMQTLQAELFPSNTRAIGGGISEVTAGLSSFINLKMYQPITDNIGVYLNFWIYSIISLIGGVLIWIYASETAGKSLAQIQVDLTKKENQESESSIE</sequence>
<dbReference type="PROSITE" id="PS50850">
    <property type="entry name" value="MFS"/>
    <property type="match status" value="1"/>
</dbReference>
<keyword evidence="4" id="KW-0762">Sugar transport</keyword>
<keyword evidence="5 8" id="KW-0812">Transmembrane</keyword>
<dbReference type="PANTHER" id="PTHR48021:SF46">
    <property type="entry name" value="MAJOR FACILITATOR SUPERFAMILY (MFS) PROFILE DOMAIN-CONTAINING PROTEIN"/>
    <property type="match status" value="1"/>
</dbReference>
<protein>
    <recommendedName>
        <fullName evidence="9">Major facilitator superfamily (MFS) profile domain-containing protein</fullName>
    </recommendedName>
</protein>